<dbReference type="InterPro" id="IPR034291">
    <property type="entry name" value="TMP_synthase"/>
</dbReference>
<evidence type="ECO:0000256" key="3">
    <source>
        <dbReference type="ARBA" id="ARBA00022723"/>
    </source>
</evidence>
<keyword evidence="3 9" id="KW-0479">Metal-binding</keyword>
<feature type="domain" description="Thiamine phosphate synthase/TenI" evidence="12">
    <location>
        <begin position="8"/>
        <end position="186"/>
    </location>
</feature>
<dbReference type="SUPFAM" id="SSF51391">
    <property type="entry name" value="Thiamin phosphate synthase"/>
    <property type="match status" value="1"/>
</dbReference>
<evidence type="ECO:0000256" key="7">
    <source>
        <dbReference type="ARBA" id="ARBA00047851"/>
    </source>
</evidence>
<dbReference type="EMBL" id="LS483476">
    <property type="protein sequence ID" value="SQI58288.1"/>
    <property type="molecule type" value="Genomic_DNA"/>
</dbReference>
<evidence type="ECO:0000256" key="4">
    <source>
        <dbReference type="ARBA" id="ARBA00022842"/>
    </source>
</evidence>
<comment type="cofactor">
    <cofactor evidence="9">
        <name>Mg(2+)</name>
        <dbReference type="ChEBI" id="CHEBI:18420"/>
    </cofactor>
    <text evidence="9">Binds 1 Mg(2+) ion per subunit.</text>
</comment>
<comment type="catalytic activity">
    <reaction evidence="6 9 10">
        <text>4-methyl-5-(2-phosphooxyethyl)-thiazole + 4-amino-2-methyl-5-(diphosphooxymethyl)pyrimidine + H(+) = thiamine phosphate + diphosphate</text>
        <dbReference type="Rhea" id="RHEA:22328"/>
        <dbReference type="ChEBI" id="CHEBI:15378"/>
        <dbReference type="ChEBI" id="CHEBI:33019"/>
        <dbReference type="ChEBI" id="CHEBI:37575"/>
        <dbReference type="ChEBI" id="CHEBI:57841"/>
        <dbReference type="ChEBI" id="CHEBI:58296"/>
        <dbReference type="EC" id="2.5.1.3"/>
    </reaction>
</comment>
<comment type="pathway">
    <text evidence="1 9 11">Cofactor biosynthesis; thiamine diphosphate biosynthesis; thiamine phosphate from 4-amino-2-methyl-5-diphosphomethylpyrimidine and 4-methyl-5-(2-phosphoethyl)-thiazole: step 1/1.</text>
</comment>
<comment type="function">
    <text evidence="9">Condenses 4-methyl-5-(beta-hydroxyethyl)thiazole monophosphate (THZ-P) and 2-methyl-4-amino-5-hydroxymethyl pyrimidine pyrophosphate (HMP-PP) to form thiamine monophosphate (TMP).</text>
</comment>
<dbReference type="EC" id="2.5.1.3" evidence="9"/>
<keyword evidence="4 9" id="KW-0460">Magnesium</keyword>
<feature type="binding site" evidence="9">
    <location>
        <begin position="183"/>
        <end position="184"/>
    </location>
    <ligand>
        <name>2-[(2R,5Z)-2-carboxy-4-methylthiazol-5(2H)-ylidene]ethyl phosphate</name>
        <dbReference type="ChEBI" id="CHEBI:62899"/>
    </ligand>
</feature>
<feature type="binding site" evidence="9">
    <location>
        <position position="68"/>
    </location>
    <ligand>
        <name>4-amino-2-methyl-5-(diphosphooxymethyl)pyrimidine</name>
        <dbReference type="ChEBI" id="CHEBI:57841"/>
    </ligand>
</feature>
<dbReference type="UniPathway" id="UPA00060">
    <property type="reaction ID" value="UER00141"/>
</dbReference>
<gene>
    <name evidence="9 13" type="primary">thiE</name>
    <name evidence="13" type="ORF">NCTC4824_02205</name>
</gene>
<dbReference type="CDD" id="cd00564">
    <property type="entry name" value="TMP_TenI"/>
    <property type="match status" value="1"/>
</dbReference>
<keyword evidence="5 9" id="KW-0784">Thiamine biosynthesis</keyword>
<evidence type="ECO:0000256" key="10">
    <source>
        <dbReference type="RuleBase" id="RU003826"/>
    </source>
</evidence>
<feature type="binding site" evidence="9">
    <location>
        <position position="107"/>
    </location>
    <ligand>
        <name>4-amino-2-methyl-5-(diphosphooxymethyl)pyrimidine</name>
        <dbReference type="ChEBI" id="CHEBI:57841"/>
    </ligand>
</feature>
<accession>A0A2X4WEJ3</accession>
<dbReference type="InterPro" id="IPR036206">
    <property type="entry name" value="ThiamineP_synth_sf"/>
</dbReference>
<dbReference type="InterPro" id="IPR013785">
    <property type="entry name" value="Aldolase_TIM"/>
</dbReference>
<feature type="binding site" evidence="9">
    <location>
        <position position="136"/>
    </location>
    <ligand>
        <name>4-amino-2-methyl-5-(diphosphooxymethyl)pyrimidine</name>
        <dbReference type="ChEBI" id="CHEBI:57841"/>
    </ligand>
</feature>
<dbReference type="RefSeq" id="WP_066138438.1">
    <property type="nucleotide sequence ID" value="NZ_CBCSGM010000001.1"/>
</dbReference>
<sequence length="204" mass="21769">MRNTYALNLVTEESVPLEKLLPIIEEAVKGGVTIVQLREKRSTGKCFYEKAKSVKALLDRYDVPLIINDRVDIALAVGAAGVHVGQDDLPLVAIRKMLPSSMIVGISTSTMEEAKEAEKNGASYIGVGSVFTTKSKADASLLPKGDLEKIAEAVSIPVVAIGGIGLDNMKLLPNNKIAGVAVVSAIMKSKNPYDAAVAFRKYLE</sequence>
<proteinExistence type="inferred from homology"/>
<evidence type="ECO:0000256" key="9">
    <source>
        <dbReference type="HAMAP-Rule" id="MF_00097"/>
    </source>
</evidence>
<evidence type="ECO:0000256" key="8">
    <source>
        <dbReference type="ARBA" id="ARBA00047883"/>
    </source>
</evidence>
<keyword evidence="14" id="KW-1185">Reference proteome</keyword>
<feature type="binding site" evidence="9">
    <location>
        <position position="88"/>
    </location>
    <ligand>
        <name>Mg(2+)</name>
        <dbReference type="ChEBI" id="CHEBI:18420"/>
    </ligand>
</feature>
<name>A0A2X4WEJ3_LEDLE</name>
<evidence type="ECO:0000313" key="13">
    <source>
        <dbReference type="EMBL" id="SQI58288.1"/>
    </source>
</evidence>
<dbReference type="GO" id="GO:0000287">
    <property type="term" value="F:magnesium ion binding"/>
    <property type="evidence" value="ECO:0007669"/>
    <property type="project" value="UniProtKB-UniRule"/>
</dbReference>
<dbReference type="HAMAP" id="MF_00097">
    <property type="entry name" value="TMP_synthase"/>
    <property type="match status" value="1"/>
</dbReference>
<feature type="binding site" evidence="9">
    <location>
        <position position="163"/>
    </location>
    <ligand>
        <name>2-[(2R,5Z)-2-carboxy-4-methylthiazol-5(2H)-ylidene]ethyl phosphate</name>
        <dbReference type="ChEBI" id="CHEBI:62899"/>
    </ligand>
</feature>
<feature type="binding site" evidence="9">
    <location>
        <begin position="36"/>
        <end position="40"/>
    </location>
    <ligand>
        <name>4-amino-2-methyl-5-(diphosphooxymethyl)pyrimidine</name>
        <dbReference type="ChEBI" id="CHEBI:57841"/>
    </ligand>
</feature>
<dbReference type="PANTHER" id="PTHR20857:SF23">
    <property type="entry name" value="THIAMINE BIOSYNTHETIC BIFUNCTIONAL ENZYME"/>
    <property type="match status" value="1"/>
</dbReference>
<evidence type="ECO:0000256" key="1">
    <source>
        <dbReference type="ARBA" id="ARBA00005165"/>
    </source>
</evidence>
<dbReference type="Gene3D" id="3.20.20.70">
    <property type="entry name" value="Aldolase class I"/>
    <property type="match status" value="1"/>
</dbReference>
<keyword evidence="2 9" id="KW-0808">Transferase</keyword>
<protein>
    <recommendedName>
        <fullName evidence="9">Thiamine-phosphate synthase</fullName>
        <shortName evidence="9">TP synthase</shortName>
        <shortName evidence="9">TPS</shortName>
        <ecNumber evidence="9">2.5.1.3</ecNumber>
    </recommendedName>
    <alternativeName>
        <fullName evidence="9">Thiamine-phosphate pyrophosphorylase</fullName>
        <shortName evidence="9">TMP pyrophosphorylase</shortName>
        <shortName evidence="9">TMP-PPase</shortName>
    </alternativeName>
</protein>
<dbReference type="AlphaFoldDB" id="A0A2X4WEJ3"/>
<evidence type="ECO:0000313" key="14">
    <source>
        <dbReference type="Proteomes" id="UP000249134"/>
    </source>
</evidence>
<evidence type="ECO:0000259" key="12">
    <source>
        <dbReference type="Pfam" id="PF02581"/>
    </source>
</evidence>
<dbReference type="GO" id="GO:0004789">
    <property type="term" value="F:thiamine-phosphate diphosphorylase activity"/>
    <property type="evidence" value="ECO:0007669"/>
    <property type="project" value="UniProtKB-UniRule"/>
</dbReference>
<dbReference type="GO" id="GO:0005737">
    <property type="term" value="C:cytoplasm"/>
    <property type="evidence" value="ECO:0007669"/>
    <property type="project" value="TreeGrafter"/>
</dbReference>
<evidence type="ECO:0000256" key="6">
    <source>
        <dbReference type="ARBA" id="ARBA00047334"/>
    </source>
</evidence>
<reference evidence="13 14" key="1">
    <citation type="submission" date="2018-06" db="EMBL/GenBank/DDBJ databases">
        <authorList>
            <consortium name="Pathogen Informatics"/>
            <person name="Doyle S."/>
        </authorList>
    </citation>
    <scope>NUCLEOTIDE SEQUENCE [LARGE SCALE GENOMIC DNA]</scope>
    <source>
        <strain evidence="13 14">NCTC4824</strain>
    </source>
</reference>
<comment type="similarity">
    <text evidence="9 10">Belongs to the thiamine-phosphate synthase family.</text>
</comment>
<dbReference type="GO" id="GO:0009229">
    <property type="term" value="P:thiamine diphosphate biosynthetic process"/>
    <property type="evidence" value="ECO:0007669"/>
    <property type="project" value="UniProtKB-UniRule"/>
</dbReference>
<dbReference type="NCBIfam" id="TIGR00693">
    <property type="entry name" value="thiE"/>
    <property type="match status" value="1"/>
</dbReference>
<comment type="catalytic activity">
    <reaction evidence="7 9 10">
        <text>2-(2-carboxy-4-methylthiazol-5-yl)ethyl phosphate + 4-amino-2-methyl-5-(diphosphooxymethyl)pyrimidine + 2 H(+) = thiamine phosphate + CO2 + diphosphate</text>
        <dbReference type="Rhea" id="RHEA:47848"/>
        <dbReference type="ChEBI" id="CHEBI:15378"/>
        <dbReference type="ChEBI" id="CHEBI:16526"/>
        <dbReference type="ChEBI" id="CHEBI:33019"/>
        <dbReference type="ChEBI" id="CHEBI:37575"/>
        <dbReference type="ChEBI" id="CHEBI:57841"/>
        <dbReference type="ChEBI" id="CHEBI:62890"/>
        <dbReference type="EC" id="2.5.1.3"/>
    </reaction>
</comment>
<dbReference type="Pfam" id="PF02581">
    <property type="entry name" value="TMP-TENI"/>
    <property type="match status" value="1"/>
</dbReference>
<dbReference type="PANTHER" id="PTHR20857">
    <property type="entry name" value="THIAMINE-PHOSPHATE PYROPHOSPHORYLASE"/>
    <property type="match status" value="1"/>
</dbReference>
<organism evidence="13 14">
    <name type="scientific">Lederbergia lenta</name>
    <name type="common">Bacillus lentus</name>
    <dbReference type="NCBI Taxonomy" id="1467"/>
    <lineage>
        <taxon>Bacteria</taxon>
        <taxon>Bacillati</taxon>
        <taxon>Bacillota</taxon>
        <taxon>Bacilli</taxon>
        <taxon>Bacillales</taxon>
        <taxon>Bacillaceae</taxon>
        <taxon>Lederbergia</taxon>
    </lineage>
</organism>
<evidence type="ECO:0000256" key="2">
    <source>
        <dbReference type="ARBA" id="ARBA00022679"/>
    </source>
</evidence>
<dbReference type="Proteomes" id="UP000249134">
    <property type="component" value="Chromosome 1"/>
</dbReference>
<evidence type="ECO:0000256" key="11">
    <source>
        <dbReference type="RuleBase" id="RU004253"/>
    </source>
</evidence>
<feature type="binding site" evidence="9">
    <location>
        <position position="69"/>
    </location>
    <ligand>
        <name>Mg(2+)</name>
        <dbReference type="ChEBI" id="CHEBI:18420"/>
    </ligand>
</feature>
<evidence type="ECO:0000256" key="5">
    <source>
        <dbReference type="ARBA" id="ARBA00022977"/>
    </source>
</evidence>
<dbReference type="GO" id="GO:0009228">
    <property type="term" value="P:thiamine biosynthetic process"/>
    <property type="evidence" value="ECO:0007669"/>
    <property type="project" value="UniProtKB-KW"/>
</dbReference>
<comment type="catalytic activity">
    <reaction evidence="8 9 10">
        <text>2-[(2R,5Z)-2-carboxy-4-methylthiazol-5(2H)-ylidene]ethyl phosphate + 4-amino-2-methyl-5-(diphosphooxymethyl)pyrimidine + 2 H(+) = thiamine phosphate + CO2 + diphosphate</text>
        <dbReference type="Rhea" id="RHEA:47844"/>
        <dbReference type="ChEBI" id="CHEBI:15378"/>
        <dbReference type="ChEBI" id="CHEBI:16526"/>
        <dbReference type="ChEBI" id="CHEBI:33019"/>
        <dbReference type="ChEBI" id="CHEBI:37575"/>
        <dbReference type="ChEBI" id="CHEBI:57841"/>
        <dbReference type="ChEBI" id="CHEBI:62899"/>
        <dbReference type="EC" id="2.5.1.3"/>
    </reaction>
</comment>
<dbReference type="STRING" id="1348624.GCA_001591545_01259"/>
<dbReference type="KEGG" id="blen:NCTC4824_02205"/>
<feature type="binding site" evidence="9">
    <location>
        <begin position="133"/>
        <end position="135"/>
    </location>
    <ligand>
        <name>2-[(2R,5Z)-2-carboxy-4-methylthiazol-5(2H)-ylidene]ethyl phosphate</name>
        <dbReference type="ChEBI" id="CHEBI:62899"/>
    </ligand>
</feature>
<dbReference type="InterPro" id="IPR022998">
    <property type="entry name" value="ThiamineP_synth_TenI"/>
</dbReference>
<dbReference type="FunFam" id="3.20.20.70:FF:000096">
    <property type="entry name" value="Thiamine-phosphate synthase"/>
    <property type="match status" value="1"/>
</dbReference>